<dbReference type="SMART" id="SM00388">
    <property type="entry name" value="HisKA"/>
    <property type="match status" value="1"/>
</dbReference>
<evidence type="ECO:0000259" key="14">
    <source>
        <dbReference type="PROSITE" id="PS50885"/>
    </source>
</evidence>
<dbReference type="CDD" id="cd00075">
    <property type="entry name" value="HATPase"/>
    <property type="match status" value="1"/>
</dbReference>
<evidence type="ECO:0000256" key="12">
    <source>
        <dbReference type="SAM" id="Phobius"/>
    </source>
</evidence>
<feature type="transmembrane region" description="Helical" evidence="12">
    <location>
        <begin position="159"/>
        <end position="182"/>
    </location>
</feature>
<evidence type="ECO:0000256" key="7">
    <source>
        <dbReference type="ARBA" id="ARBA00022777"/>
    </source>
</evidence>
<gene>
    <name evidence="15" type="ORF">GCM10008916_16800</name>
</gene>
<dbReference type="InterPro" id="IPR050398">
    <property type="entry name" value="HssS/ArlS-like"/>
</dbReference>
<dbReference type="Gene3D" id="3.30.565.10">
    <property type="entry name" value="Histidine kinase-like ATPase, C-terminal domain"/>
    <property type="match status" value="1"/>
</dbReference>
<dbReference type="InterPro" id="IPR003660">
    <property type="entry name" value="HAMP_dom"/>
</dbReference>
<name>A0ABN1LP25_9CLOT</name>
<evidence type="ECO:0000256" key="9">
    <source>
        <dbReference type="ARBA" id="ARBA00023012"/>
    </source>
</evidence>
<keyword evidence="7 15" id="KW-0418">Kinase</keyword>
<dbReference type="InterPro" id="IPR003661">
    <property type="entry name" value="HisK_dim/P_dom"/>
</dbReference>
<evidence type="ECO:0000259" key="13">
    <source>
        <dbReference type="PROSITE" id="PS50109"/>
    </source>
</evidence>
<dbReference type="Gene3D" id="1.10.287.130">
    <property type="match status" value="1"/>
</dbReference>
<dbReference type="SUPFAM" id="SSF47384">
    <property type="entry name" value="Homodimeric domain of signal transducing histidine kinase"/>
    <property type="match status" value="1"/>
</dbReference>
<dbReference type="Pfam" id="PF00512">
    <property type="entry name" value="HisKA"/>
    <property type="match status" value="1"/>
</dbReference>
<evidence type="ECO:0000256" key="6">
    <source>
        <dbReference type="ARBA" id="ARBA00022692"/>
    </source>
</evidence>
<dbReference type="GO" id="GO:0016301">
    <property type="term" value="F:kinase activity"/>
    <property type="evidence" value="ECO:0007669"/>
    <property type="project" value="UniProtKB-KW"/>
</dbReference>
<evidence type="ECO:0000256" key="11">
    <source>
        <dbReference type="SAM" id="Coils"/>
    </source>
</evidence>
<evidence type="ECO:0000256" key="8">
    <source>
        <dbReference type="ARBA" id="ARBA00022989"/>
    </source>
</evidence>
<evidence type="ECO:0000256" key="1">
    <source>
        <dbReference type="ARBA" id="ARBA00000085"/>
    </source>
</evidence>
<dbReference type="SMART" id="SM00387">
    <property type="entry name" value="HATPase_c"/>
    <property type="match status" value="1"/>
</dbReference>
<evidence type="ECO:0000256" key="10">
    <source>
        <dbReference type="ARBA" id="ARBA00023136"/>
    </source>
</evidence>
<protein>
    <recommendedName>
        <fullName evidence="3">histidine kinase</fullName>
        <ecNumber evidence="3">2.7.13.3</ecNumber>
    </recommendedName>
</protein>
<dbReference type="Proteomes" id="UP001501764">
    <property type="component" value="Unassembled WGS sequence"/>
</dbReference>
<feature type="domain" description="HAMP" evidence="14">
    <location>
        <begin position="183"/>
        <end position="235"/>
    </location>
</feature>
<keyword evidence="11" id="KW-0175">Coiled coil</keyword>
<feature type="domain" description="Histidine kinase" evidence="13">
    <location>
        <begin position="243"/>
        <end position="445"/>
    </location>
</feature>
<comment type="subcellular location">
    <subcellularLocation>
        <location evidence="2">Membrane</location>
        <topology evidence="2">Multi-pass membrane protein</topology>
    </subcellularLocation>
</comment>
<dbReference type="Gene3D" id="6.10.340.10">
    <property type="match status" value="1"/>
</dbReference>
<dbReference type="PANTHER" id="PTHR45528">
    <property type="entry name" value="SENSOR HISTIDINE KINASE CPXA"/>
    <property type="match status" value="1"/>
</dbReference>
<dbReference type="InterPro" id="IPR005467">
    <property type="entry name" value="His_kinase_dom"/>
</dbReference>
<dbReference type="SUPFAM" id="SSF55874">
    <property type="entry name" value="ATPase domain of HSP90 chaperone/DNA topoisomerase II/histidine kinase"/>
    <property type="match status" value="1"/>
</dbReference>
<keyword evidence="5" id="KW-0808">Transferase</keyword>
<dbReference type="RefSeq" id="WP_346026005.1">
    <property type="nucleotide sequence ID" value="NZ_BAAACO010000001.1"/>
</dbReference>
<dbReference type="Pfam" id="PF00672">
    <property type="entry name" value="HAMP"/>
    <property type="match status" value="1"/>
</dbReference>
<keyword evidence="8 12" id="KW-1133">Transmembrane helix</keyword>
<evidence type="ECO:0000256" key="5">
    <source>
        <dbReference type="ARBA" id="ARBA00022679"/>
    </source>
</evidence>
<sequence>MKRSIKKKLILAIGIIIIISSSLGLIGIYSIVNKNEENYIVEDINNVADFSKNYIYTEKVLREVKNPFNLANTINNLFDVYVFINLENEVASSGKLLSNKHIEDFKSENDKTKSKLNLYKKYNSMVGTLYYPIYIDDEYYGDLILQKDYSKIHMLNTTIIVGVAIILILIAIILIFLIYFIIRKTIKPLEELTKAMVAFGNYEKIESLKAETNDEIGELTTEFNNMKDNILTLQDASKEFFNNATHELKTPLTVIRGYTQLLEDELEDEDSVSMLKSIENETGKMNDLIQNILTLSKAETPLNIEKEEINIKYLIEDILNLFNGVIKLNNYKINLDLEDINIVSIKEDVRTIVSNLIDNAIKYSEDNVINIKLSSKSLVICNRCGVINEDIKDRLLHPFIKGEDSKKHVNGTGLGLYLCKKIGEKNNFKLTYNINKEWISFKLEF</sequence>
<evidence type="ECO:0000313" key="16">
    <source>
        <dbReference type="Proteomes" id="UP001501764"/>
    </source>
</evidence>
<dbReference type="InterPro" id="IPR003594">
    <property type="entry name" value="HATPase_dom"/>
</dbReference>
<feature type="transmembrane region" description="Helical" evidence="12">
    <location>
        <begin position="9"/>
        <end position="32"/>
    </location>
</feature>
<keyword evidence="6 12" id="KW-0812">Transmembrane</keyword>
<dbReference type="EMBL" id="BAAACO010000001">
    <property type="protein sequence ID" value="GAA0858535.1"/>
    <property type="molecule type" value="Genomic_DNA"/>
</dbReference>
<organism evidence="15 16">
    <name type="scientific">Clostridium nitritogenes</name>
    <dbReference type="NCBI Taxonomy" id="83340"/>
    <lineage>
        <taxon>Bacteria</taxon>
        <taxon>Bacillati</taxon>
        <taxon>Bacillota</taxon>
        <taxon>Clostridia</taxon>
        <taxon>Eubacteriales</taxon>
        <taxon>Clostridiaceae</taxon>
        <taxon>Clostridium</taxon>
    </lineage>
</organism>
<dbReference type="PANTHER" id="PTHR45528:SF10">
    <property type="entry name" value="METHYL-ACCEPTING CHEMOTAXIS PROTEIN"/>
    <property type="match status" value="1"/>
</dbReference>
<comment type="catalytic activity">
    <reaction evidence="1">
        <text>ATP + protein L-histidine = ADP + protein N-phospho-L-histidine.</text>
        <dbReference type="EC" id="2.7.13.3"/>
    </reaction>
</comment>
<evidence type="ECO:0000256" key="3">
    <source>
        <dbReference type="ARBA" id="ARBA00012438"/>
    </source>
</evidence>
<dbReference type="Pfam" id="PF02518">
    <property type="entry name" value="HATPase_c"/>
    <property type="match status" value="1"/>
</dbReference>
<dbReference type="PROSITE" id="PS50109">
    <property type="entry name" value="HIS_KIN"/>
    <property type="match status" value="1"/>
</dbReference>
<dbReference type="InterPro" id="IPR036890">
    <property type="entry name" value="HATPase_C_sf"/>
</dbReference>
<dbReference type="InterPro" id="IPR036097">
    <property type="entry name" value="HisK_dim/P_sf"/>
</dbReference>
<evidence type="ECO:0000256" key="2">
    <source>
        <dbReference type="ARBA" id="ARBA00004141"/>
    </source>
</evidence>
<evidence type="ECO:0000313" key="15">
    <source>
        <dbReference type="EMBL" id="GAA0858535.1"/>
    </source>
</evidence>
<evidence type="ECO:0000256" key="4">
    <source>
        <dbReference type="ARBA" id="ARBA00022553"/>
    </source>
</evidence>
<comment type="caution">
    <text evidence="15">The sequence shown here is derived from an EMBL/GenBank/DDBJ whole genome shotgun (WGS) entry which is preliminary data.</text>
</comment>
<dbReference type="CDD" id="cd00082">
    <property type="entry name" value="HisKA"/>
    <property type="match status" value="1"/>
</dbReference>
<accession>A0ABN1LP25</accession>
<feature type="coiled-coil region" evidence="11">
    <location>
        <begin position="202"/>
        <end position="229"/>
    </location>
</feature>
<keyword evidence="9" id="KW-0902">Two-component regulatory system</keyword>
<dbReference type="EC" id="2.7.13.3" evidence="3"/>
<proteinExistence type="predicted"/>
<keyword evidence="16" id="KW-1185">Reference proteome</keyword>
<dbReference type="PROSITE" id="PS50885">
    <property type="entry name" value="HAMP"/>
    <property type="match status" value="1"/>
</dbReference>
<dbReference type="SUPFAM" id="SSF158472">
    <property type="entry name" value="HAMP domain-like"/>
    <property type="match status" value="1"/>
</dbReference>
<keyword evidence="10 12" id="KW-0472">Membrane</keyword>
<reference evidence="15 16" key="1">
    <citation type="journal article" date="2019" name="Int. J. Syst. Evol. Microbiol.">
        <title>The Global Catalogue of Microorganisms (GCM) 10K type strain sequencing project: providing services to taxonomists for standard genome sequencing and annotation.</title>
        <authorList>
            <consortium name="The Broad Institute Genomics Platform"/>
            <consortium name="The Broad Institute Genome Sequencing Center for Infectious Disease"/>
            <person name="Wu L."/>
            <person name="Ma J."/>
        </authorList>
    </citation>
    <scope>NUCLEOTIDE SEQUENCE [LARGE SCALE GENOMIC DNA]</scope>
    <source>
        <strain evidence="15 16">JCM 6485</strain>
    </source>
</reference>
<dbReference type="CDD" id="cd06225">
    <property type="entry name" value="HAMP"/>
    <property type="match status" value="1"/>
</dbReference>
<keyword evidence="4" id="KW-0597">Phosphoprotein</keyword>
<dbReference type="SMART" id="SM00304">
    <property type="entry name" value="HAMP"/>
    <property type="match status" value="1"/>
</dbReference>